<accession>A0A397GY31</accession>
<dbReference type="AlphaFoldDB" id="A0A397GY31"/>
<evidence type="ECO:0000256" key="1">
    <source>
        <dbReference type="SAM" id="MobiDB-lite"/>
    </source>
</evidence>
<sequence length="509" mass="55224">MARIMRLHVGLVTGLLALSGLTDAFWRLPCRGRSGLARMDPLMDPGQPSSHVHAVHGSGGFSMSASEADLKASSCTSCAVTQDKSAYWVPALYFMHENGDAEIVDQVGGMLAYYLLYGENVTAFPDNFRMIAGDTYLRNFPWPIPDPPKSEWTGKQASQAALRQKAIGFNCLNYALDPEPSLGRHFLPNKTYLDEHCTDGVRFELMFPSCWNGKDVDSDDHKSHVAYPSLVMDGTCPEGFETRVVSLFYETIWDTYAFKDKDGYFVISNGDPTGFGYHGDFMHGWESGVLQQAVEECTNASGEVEDCAVFDIQSEDDQRQCTFDVPTILKNEKVTLTSGGLPNNLAIQWGPAYASAAASVSSVVSGVVSAATEAASSVSVGLSLHVSAFANNLQVSKPTVSKSSTIETTTSTTMPTSTWTPTPTTSYVEGAVTQEVVYVEQEIIVWVDGLNNILGTSTGSLETLSSTTSTTTRVVSTVVTVPAEPPVKRDENAHHVHKRHGHGHLHRRG</sequence>
<dbReference type="VEuPathDB" id="FungiDB:CDV56_106295"/>
<dbReference type="Proteomes" id="UP000215305">
    <property type="component" value="Unassembled WGS sequence"/>
</dbReference>
<dbReference type="PANTHER" id="PTHR43662">
    <property type="match status" value="1"/>
</dbReference>
<name>A0A397GY31_ASPTH</name>
<keyword evidence="5" id="KW-1185">Reference proteome</keyword>
<gene>
    <name evidence="4" type="ORF">CDV56_106295</name>
</gene>
<dbReference type="PANTHER" id="PTHR43662:SF7">
    <property type="entry name" value="DUF1996 DOMAIN-CONTAINING PROTEIN"/>
    <property type="match status" value="1"/>
</dbReference>
<evidence type="ECO:0000256" key="2">
    <source>
        <dbReference type="SAM" id="SignalP"/>
    </source>
</evidence>
<dbReference type="RefSeq" id="XP_026613807.1">
    <property type="nucleotide sequence ID" value="XM_026759914.1"/>
</dbReference>
<dbReference type="STRING" id="41047.A0A397GY31"/>
<evidence type="ECO:0000259" key="3">
    <source>
        <dbReference type="Pfam" id="PF09362"/>
    </source>
</evidence>
<dbReference type="EMBL" id="NKHU02000117">
    <property type="protein sequence ID" value="RHZ53973.1"/>
    <property type="molecule type" value="Genomic_DNA"/>
</dbReference>
<dbReference type="Pfam" id="PF09362">
    <property type="entry name" value="DUF1996"/>
    <property type="match status" value="1"/>
</dbReference>
<feature type="signal peptide" evidence="2">
    <location>
        <begin position="1"/>
        <end position="24"/>
    </location>
</feature>
<organism evidence="4 5">
    <name type="scientific">Aspergillus thermomutatus</name>
    <name type="common">Neosartorya pseudofischeri</name>
    <dbReference type="NCBI Taxonomy" id="41047"/>
    <lineage>
        <taxon>Eukaryota</taxon>
        <taxon>Fungi</taxon>
        <taxon>Dikarya</taxon>
        <taxon>Ascomycota</taxon>
        <taxon>Pezizomycotina</taxon>
        <taxon>Eurotiomycetes</taxon>
        <taxon>Eurotiomycetidae</taxon>
        <taxon>Eurotiales</taxon>
        <taxon>Aspergillaceae</taxon>
        <taxon>Aspergillus</taxon>
        <taxon>Aspergillus subgen. Fumigati</taxon>
    </lineage>
</organism>
<protein>
    <recommendedName>
        <fullName evidence="3">DUF1996 domain-containing protein</fullName>
    </recommendedName>
</protein>
<evidence type="ECO:0000313" key="4">
    <source>
        <dbReference type="EMBL" id="RHZ53973.1"/>
    </source>
</evidence>
<dbReference type="OrthoDB" id="74764at2759"/>
<comment type="caution">
    <text evidence="4">The sequence shown here is derived from an EMBL/GenBank/DDBJ whole genome shotgun (WGS) entry which is preliminary data.</text>
</comment>
<dbReference type="GeneID" id="38128269"/>
<feature type="region of interest" description="Disordered" evidence="1">
    <location>
        <begin position="400"/>
        <end position="423"/>
    </location>
</feature>
<reference evidence="4" key="1">
    <citation type="submission" date="2018-08" db="EMBL/GenBank/DDBJ databases">
        <title>Draft genome sequence of azole-resistant Aspergillus thermomutatus (Neosartorya pseudofischeri) strain HMR AF 39, isolated from a human nasal aspirate.</title>
        <authorList>
            <person name="Parent-Michaud M."/>
            <person name="Dufresne P.J."/>
            <person name="Fournier E."/>
            <person name="Martineau C."/>
            <person name="Moreira S."/>
            <person name="Perkins V."/>
            <person name="De Repentigny L."/>
            <person name="Dufresne S.F."/>
        </authorList>
    </citation>
    <scope>NUCLEOTIDE SEQUENCE [LARGE SCALE GENOMIC DNA]</scope>
    <source>
        <strain evidence="4">HMR AF 39</strain>
    </source>
</reference>
<feature type="domain" description="DUF1996" evidence="3">
    <location>
        <begin position="40"/>
        <end position="285"/>
    </location>
</feature>
<evidence type="ECO:0000313" key="5">
    <source>
        <dbReference type="Proteomes" id="UP000215305"/>
    </source>
</evidence>
<feature type="chain" id="PRO_5017358617" description="DUF1996 domain-containing protein" evidence="2">
    <location>
        <begin position="25"/>
        <end position="509"/>
    </location>
</feature>
<dbReference type="InterPro" id="IPR018535">
    <property type="entry name" value="DUF1996"/>
</dbReference>
<keyword evidence="2" id="KW-0732">Signal</keyword>
<proteinExistence type="predicted"/>